<dbReference type="InterPro" id="IPR000792">
    <property type="entry name" value="Tscrpt_reg_LuxR_C"/>
</dbReference>
<comment type="caution">
    <text evidence="2">The sequence shown here is derived from an EMBL/GenBank/DDBJ whole genome shotgun (WGS) entry which is preliminary data.</text>
</comment>
<evidence type="ECO:0000259" key="1">
    <source>
        <dbReference type="Pfam" id="PF00196"/>
    </source>
</evidence>
<sequence>MVARFISTIQYPGAVGPPLAANLNHSRNRSLTDPEAQILLLLKAGRAKAEIAAEVGADEAAVKEHIKAILRKAVGSSSQRLSPKRPVCLVPDASRPVVEQ</sequence>
<dbReference type="Gene3D" id="1.10.10.10">
    <property type="entry name" value="Winged helix-like DNA-binding domain superfamily/Winged helix DNA-binding domain"/>
    <property type="match status" value="1"/>
</dbReference>
<evidence type="ECO:0000313" key="3">
    <source>
        <dbReference type="Proteomes" id="UP000403266"/>
    </source>
</evidence>
<accession>A0A5N7MJC5</accession>
<dbReference type="InterPro" id="IPR016032">
    <property type="entry name" value="Sig_transdc_resp-reg_C-effctor"/>
</dbReference>
<dbReference type="SUPFAM" id="SSF46894">
    <property type="entry name" value="C-terminal effector domain of the bipartite response regulators"/>
    <property type="match status" value="1"/>
</dbReference>
<dbReference type="EMBL" id="VOSK01000003">
    <property type="protein sequence ID" value="MPR24046.1"/>
    <property type="molecule type" value="Genomic_DNA"/>
</dbReference>
<keyword evidence="3" id="KW-1185">Reference proteome</keyword>
<gene>
    <name evidence="2" type="ORF">FS320_02110</name>
</gene>
<dbReference type="Proteomes" id="UP000403266">
    <property type="component" value="Unassembled WGS sequence"/>
</dbReference>
<dbReference type="PRINTS" id="PR00038">
    <property type="entry name" value="HTHLUXR"/>
</dbReference>
<dbReference type="GO" id="GO:0003677">
    <property type="term" value="F:DNA binding"/>
    <property type="evidence" value="ECO:0007669"/>
    <property type="project" value="InterPro"/>
</dbReference>
<name>A0A5N7MJC5_9HYPH</name>
<dbReference type="Pfam" id="PF00196">
    <property type="entry name" value="GerE"/>
    <property type="match status" value="1"/>
</dbReference>
<dbReference type="InterPro" id="IPR036388">
    <property type="entry name" value="WH-like_DNA-bd_sf"/>
</dbReference>
<dbReference type="OrthoDB" id="7826527at2"/>
<organism evidence="2 3">
    <name type="scientific">Microvirga tunisiensis</name>
    <dbReference type="NCBI Taxonomy" id="2108360"/>
    <lineage>
        <taxon>Bacteria</taxon>
        <taxon>Pseudomonadati</taxon>
        <taxon>Pseudomonadota</taxon>
        <taxon>Alphaproteobacteria</taxon>
        <taxon>Hyphomicrobiales</taxon>
        <taxon>Methylobacteriaceae</taxon>
        <taxon>Microvirga</taxon>
    </lineage>
</organism>
<dbReference type="GO" id="GO:0006355">
    <property type="term" value="P:regulation of DNA-templated transcription"/>
    <property type="evidence" value="ECO:0007669"/>
    <property type="project" value="InterPro"/>
</dbReference>
<feature type="domain" description="HTH luxR-type" evidence="1">
    <location>
        <begin position="30"/>
        <end position="72"/>
    </location>
</feature>
<dbReference type="RefSeq" id="WP_152708959.1">
    <property type="nucleotide sequence ID" value="NZ_VOSJ01000007.1"/>
</dbReference>
<protein>
    <recommendedName>
        <fullName evidence="1">HTH luxR-type domain-containing protein</fullName>
    </recommendedName>
</protein>
<dbReference type="AlphaFoldDB" id="A0A5N7MJC5"/>
<reference evidence="2 3" key="1">
    <citation type="journal article" date="2019" name="Syst. Appl. Microbiol.">
        <title>Microvirga tunisiensis sp. nov., a root nodule symbiotic bacterium isolated from Lupinus micranthus and L. luteus grown in Northern Tunisia.</title>
        <authorList>
            <person name="Msaddak A."/>
            <person name="Rejili M."/>
            <person name="Duran D."/>
            <person name="Mars M."/>
            <person name="Palacios J.M."/>
            <person name="Ruiz-Argueso T."/>
            <person name="Rey L."/>
            <person name="Imperial J."/>
        </authorList>
    </citation>
    <scope>NUCLEOTIDE SEQUENCE [LARGE SCALE GENOMIC DNA]</scope>
    <source>
        <strain evidence="2 3">Lmie10</strain>
    </source>
</reference>
<proteinExistence type="predicted"/>
<evidence type="ECO:0000313" key="2">
    <source>
        <dbReference type="EMBL" id="MPR24046.1"/>
    </source>
</evidence>